<keyword evidence="5 7" id="KW-0648">Protein biosynthesis</keyword>
<comment type="caution">
    <text evidence="9">The sequence shown here is derived from an EMBL/GenBank/DDBJ whole genome shotgun (WGS) entry which is preliminary data.</text>
</comment>
<evidence type="ECO:0000313" key="9">
    <source>
        <dbReference type="EMBL" id="OGF82560.1"/>
    </source>
</evidence>
<dbReference type="PANTHER" id="PTHR43326">
    <property type="entry name" value="METHIONYL-TRNA SYNTHETASE"/>
    <property type="match status" value="1"/>
</dbReference>
<keyword evidence="6 7" id="KW-0030">Aminoacyl-tRNA synthetase</keyword>
<dbReference type="AlphaFoldDB" id="A0A1F5X3V7"/>
<dbReference type="InterPro" id="IPR015413">
    <property type="entry name" value="Methionyl/Leucyl_tRNA_Synth"/>
</dbReference>
<evidence type="ECO:0000256" key="5">
    <source>
        <dbReference type="ARBA" id="ARBA00022917"/>
    </source>
</evidence>
<dbReference type="CDD" id="cd00814">
    <property type="entry name" value="MetRS_core"/>
    <property type="match status" value="1"/>
</dbReference>
<dbReference type="Pfam" id="PF09334">
    <property type="entry name" value="tRNA-synt_1g"/>
    <property type="match status" value="2"/>
</dbReference>
<protein>
    <recommendedName>
        <fullName evidence="1">methionine--tRNA ligase</fullName>
        <ecNumber evidence="1">6.1.1.10</ecNumber>
    </recommendedName>
</protein>
<sequence length="474" mass="54785">MAKFYITTTLPYVNAAPHIGFALEIVQADIIARYRKLVGDEVIFNTGTDEHGIKIYRKALEEKKDPQEYVDEYAKKFASLKEVLNLSYTNFIRTTDEHHKKAVEAFWEKCFEAGDIYKKLYPVKYCVGCELEKTASELDGDGRCLIHPHLEIETIEEENYFFRWSKYQNELLKLYETRPDFVVPETRLHEIKNFVARGLEDFSISRRKEKMPWGIAVPGDPEHVMYVWFDALVNYISTLGWPEDEKTFNDFWPGVQLAGKDNLRQQSAMWQAMLMSAGLPISKQILIHGFITSGGEKMSKSLGNVIDPVELVEKYGTDALRYFLARHIHPHEDSDFTIERFEDAYNGNLANGLGNFAARVMQLAQTYLPESVRVEEEKFPVTYSEALDNYDYESAINYIFQRIGAADLKITETEPFKLVKTDPEKGKKIISELVGELYLVVRLLNPFMPETSEKIKKAVAENKKPETLFQRIER</sequence>
<evidence type="ECO:0000256" key="7">
    <source>
        <dbReference type="RuleBase" id="RU363039"/>
    </source>
</evidence>
<name>A0A1F5X3V7_9BACT</name>
<dbReference type="InterPro" id="IPR009080">
    <property type="entry name" value="tRNAsynth_Ia_anticodon-bd"/>
</dbReference>
<dbReference type="Gene3D" id="1.10.730.10">
    <property type="entry name" value="Isoleucyl-tRNA Synthetase, Domain 1"/>
    <property type="match status" value="1"/>
</dbReference>
<gene>
    <name evidence="9" type="ORF">A3B18_01155</name>
</gene>
<keyword evidence="4 7" id="KW-0067">ATP-binding</keyword>
<evidence type="ECO:0000256" key="3">
    <source>
        <dbReference type="ARBA" id="ARBA00022741"/>
    </source>
</evidence>
<dbReference type="GO" id="GO:0004825">
    <property type="term" value="F:methionine-tRNA ligase activity"/>
    <property type="evidence" value="ECO:0007669"/>
    <property type="project" value="UniProtKB-EC"/>
</dbReference>
<evidence type="ECO:0000256" key="2">
    <source>
        <dbReference type="ARBA" id="ARBA00022598"/>
    </source>
</evidence>
<dbReference type="EMBL" id="MFIE01000017">
    <property type="protein sequence ID" value="OGF82560.1"/>
    <property type="molecule type" value="Genomic_DNA"/>
</dbReference>
<dbReference type="PANTHER" id="PTHR43326:SF1">
    <property type="entry name" value="METHIONINE--TRNA LIGASE, MITOCHONDRIAL"/>
    <property type="match status" value="1"/>
</dbReference>
<dbReference type="PRINTS" id="PR01041">
    <property type="entry name" value="TRNASYNTHMET"/>
</dbReference>
<evidence type="ECO:0000256" key="1">
    <source>
        <dbReference type="ARBA" id="ARBA00012838"/>
    </source>
</evidence>
<evidence type="ECO:0000256" key="4">
    <source>
        <dbReference type="ARBA" id="ARBA00022840"/>
    </source>
</evidence>
<dbReference type="SUPFAM" id="SSF52374">
    <property type="entry name" value="Nucleotidylyl transferase"/>
    <property type="match status" value="1"/>
</dbReference>
<dbReference type="EC" id="6.1.1.10" evidence="1"/>
<feature type="domain" description="Methionyl/Leucyl tRNA synthetase" evidence="8">
    <location>
        <begin position="5"/>
        <end position="131"/>
    </location>
</feature>
<feature type="domain" description="Methionyl/Leucyl tRNA synthetase" evidence="8">
    <location>
        <begin position="143"/>
        <end position="361"/>
    </location>
</feature>
<dbReference type="InterPro" id="IPR014729">
    <property type="entry name" value="Rossmann-like_a/b/a_fold"/>
</dbReference>
<dbReference type="Proteomes" id="UP000178684">
    <property type="component" value="Unassembled WGS sequence"/>
</dbReference>
<evidence type="ECO:0000259" key="8">
    <source>
        <dbReference type="Pfam" id="PF09334"/>
    </source>
</evidence>
<comment type="similarity">
    <text evidence="7">Belongs to the class-I aminoacyl-tRNA synthetase family.</text>
</comment>
<dbReference type="Gene3D" id="2.170.220.10">
    <property type="match status" value="1"/>
</dbReference>
<dbReference type="GO" id="GO:0005524">
    <property type="term" value="F:ATP binding"/>
    <property type="evidence" value="ECO:0007669"/>
    <property type="project" value="UniProtKB-KW"/>
</dbReference>
<keyword evidence="3 7" id="KW-0547">Nucleotide-binding</keyword>
<accession>A0A1F5X3V7</accession>
<organism evidence="9 10">
    <name type="scientific">Candidatus Giovannonibacteria bacterium RIFCSPLOWO2_01_FULL_46_13</name>
    <dbReference type="NCBI Taxonomy" id="1798352"/>
    <lineage>
        <taxon>Bacteria</taxon>
        <taxon>Candidatus Giovannoniibacteriota</taxon>
    </lineage>
</organism>
<dbReference type="InterPro" id="IPR033911">
    <property type="entry name" value="MetRS_core"/>
</dbReference>
<evidence type="ECO:0000256" key="6">
    <source>
        <dbReference type="ARBA" id="ARBA00023146"/>
    </source>
</evidence>
<evidence type="ECO:0000313" key="10">
    <source>
        <dbReference type="Proteomes" id="UP000178684"/>
    </source>
</evidence>
<dbReference type="InterPro" id="IPR023457">
    <property type="entry name" value="Met-tRNA_synth_2"/>
</dbReference>
<dbReference type="SUPFAM" id="SSF47323">
    <property type="entry name" value="Anticodon-binding domain of a subclass of class I aminoacyl-tRNA synthetases"/>
    <property type="match status" value="1"/>
</dbReference>
<reference evidence="9 10" key="1">
    <citation type="journal article" date="2016" name="Nat. Commun.">
        <title>Thousands of microbial genomes shed light on interconnected biogeochemical processes in an aquifer system.</title>
        <authorList>
            <person name="Anantharaman K."/>
            <person name="Brown C.T."/>
            <person name="Hug L.A."/>
            <person name="Sharon I."/>
            <person name="Castelle C.J."/>
            <person name="Probst A.J."/>
            <person name="Thomas B.C."/>
            <person name="Singh A."/>
            <person name="Wilkins M.J."/>
            <person name="Karaoz U."/>
            <person name="Brodie E.L."/>
            <person name="Williams K.H."/>
            <person name="Hubbard S.S."/>
            <person name="Banfield J.F."/>
        </authorList>
    </citation>
    <scope>NUCLEOTIDE SEQUENCE [LARGE SCALE GENOMIC DNA]</scope>
</reference>
<dbReference type="GO" id="GO:0006431">
    <property type="term" value="P:methionyl-tRNA aminoacylation"/>
    <property type="evidence" value="ECO:0007669"/>
    <property type="project" value="InterPro"/>
</dbReference>
<proteinExistence type="inferred from homology"/>
<keyword evidence="2 7" id="KW-0436">Ligase</keyword>
<dbReference type="Gene3D" id="3.40.50.620">
    <property type="entry name" value="HUPs"/>
    <property type="match status" value="1"/>
</dbReference>